<name>A0A3Q7F8Q9_SOLLC</name>
<protein>
    <submittedName>
        <fullName evidence="1">Uncharacterized protein</fullName>
    </submittedName>
</protein>
<reference evidence="1" key="1">
    <citation type="journal article" date="2012" name="Nature">
        <title>The tomato genome sequence provides insights into fleshy fruit evolution.</title>
        <authorList>
            <consortium name="Tomato Genome Consortium"/>
        </authorList>
    </citation>
    <scope>NUCLEOTIDE SEQUENCE [LARGE SCALE GENOMIC DNA]</scope>
    <source>
        <strain evidence="1">cv. Heinz 1706</strain>
    </source>
</reference>
<organism evidence="1">
    <name type="scientific">Solanum lycopersicum</name>
    <name type="common">Tomato</name>
    <name type="synonym">Lycopersicon esculentum</name>
    <dbReference type="NCBI Taxonomy" id="4081"/>
    <lineage>
        <taxon>Eukaryota</taxon>
        <taxon>Viridiplantae</taxon>
        <taxon>Streptophyta</taxon>
        <taxon>Embryophyta</taxon>
        <taxon>Tracheophyta</taxon>
        <taxon>Spermatophyta</taxon>
        <taxon>Magnoliopsida</taxon>
        <taxon>eudicotyledons</taxon>
        <taxon>Gunneridae</taxon>
        <taxon>Pentapetalae</taxon>
        <taxon>asterids</taxon>
        <taxon>lamiids</taxon>
        <taxon>Solanales</taxon>
        <taxon>Solanaceae</taxon>
        <taxon>Solanoideae</taxon>
        <taxon>Solaneae</taxon>
        <taxon>Solanum</taxon>
        <taxon>Solanum subgen. Lycopersicon</taxon>
    </lineage>
</organism>
<dbReference type="Gramene" id="Solyc02g087490.2.1">
    <property type="protein sequence ID" value="Solyc02g087490.2.1"/>
    <property type="gene ID" value="Solyc02g087490.2"/>
</dbReference>
<accession>A0A3Q7F8Q9</accession>
<reference evidence="1" key="2">
    <citation type="submission" date="2019-01" db="UniProtKB">
        <authorList>
            <consortium name="EnsemblPlants"/>
        </authorList>
    </citation>
    <scope>IDENTIFICATION</scope>
    <source>
        <strain evidence="1">cv. Heinz 1706</strain>
    </source>
</reference>
<dbReference type="EnsemblPlants" id="Solyc02g087490.2.1">
    <property type="protein sequence ID" value="Solyc02g087490.2.1"/>
    <property type="gene ID" value="Solyc02g087490.2"/>
</dbReference>
<dbReference type="Proteomes" id="UP000004994">
    <property type="component" value="Chromosome 2"/>
</dbReference>
<sequence>MDKNQLRIKECPCAPNLTVQDLLNYFILQNMEGKNMCKNMPSAKHRDKAGENREISILIPATRIIRTHLGQ</sequence>
<evidence type="ECO:0000313" key="1">
    <source>
        <dbReference type="EnsemblPlants" id="Solyc02g087490.2.1"/>
    </source>
</evidence>
<proteinExistence type="predicted"/>
<dbReference type="InParanoid" id="A0A3Q7F8Q9"/>
<evidence type="ECO:0000313" key="2">
    <source>
        <dbReference type="Proteomes" id="UP000004994"/>
    </source>
</evidence>
<keyword evidence="2" id="KW-1185">Reference proteome</keyword>
<dbReference type="AlphaFoldDB" id="A0A3Q7F8Q9"/>